<feature type="region of interest" description="Disordered" evidence="1">
    <location>
        <begin position="25"/>
        <end position="67"/>
    </location>
</feature>
<dbReference type="HOGENOM" id="CLU_1428877_0_0_1"/>
<evidence type="ECO:0000313" key="3">
    <source>
        <dbReference type="Proteomes" id="UP000011668"/>
    </source>
</evidence>
<gene>
    <name evidence="2" type="ORF">AG1IA_00019</name>
</gene>
<sequence>MVREIVRNKGSIQLGKPSTRVRQIISSRSTRPVGQRRPYDREPVVDFGRAPERDEAHGSGASYGLTNAPLRTPCQAGLGPRVDLTHVGDEGLEQQRILEFVQGVDGEFAESIDGLGVCSRGAHCLLFAPCVGLCDAVLPGELVGAYKLGECTSVSCVHRVDTLGKRWCTWFGCISFGFSNRVAGRAAPSK</sequence>
<dbReference type="Proteomes" id="UP000011668">
    <property type="component" value="Unassembled WGS sequence"/>
</dbReference>
<accession>L8XB90</accession>
<feature type="region of interest" description="Disordered" evidence="1">
    <location>
        <begin position="1"/>
        <end position="20"/>
    </location>
</feature>
<proteinExistence type="predicted"/>
<reference evidence="2 3" key="1">
    <citation type="journal article" date="2013" name="Nat. Commun.">
        <title>The evolution and pathogenic mechanisms of the rice sheath blight pathogen.</title>
        <authorList>
            <person name="Zheng A."/>
            <person name="Lin R."/>
            <person name="Xu L."/>
            <person name="Qin P."/>
            <person name="Tang C."/>
            <person name="Ai P."/>
            <person name="Zhang D."/>
            <person name="Liu Y."/>
            <person name="Sun Z."/>
            <person name="Feng H."/>
            <person name="Wang Y."/>
            <person name="Chen Y."/>
            <person name="Liang X."/>
            <person name="Fu R."/>
            <person name="Li Q."/>
            <person name="Zhang J."/>
            <person name="Yu X."/>
            <person name="Xie Z."/>
            <person name="Ding L."/>
            <person name="Guan P."/>
            <person name="Tang J."/>
            <person name="Liang Y."/>
            <person name="Wang S."/>
            <person name="Deng Q."/>
            <person name="Li S."/>
            <person name="Zhu J."/>
            <person name="Wang L."/>
            <person name="Liu H."/>
            <person name="Li P."/>
        </authorList>
    </citation>
    <scope>NUCLEOTIDE SEQUENCE [LARGE SCALE GENOMIC DNA]</scope>
    <source>
        <strain evidence="3">AG-1 IA</strain>
    </source>
</reference>
<comment type="caution">
    <text evidence="2">The sequence shown here is derived from an EMBL/GenBank/DDBJ whole genome shotgun (WGS) entry which is preliminary data.</text>
</comment>
<keyword evidence="3" id="KW-1185">Reference proteome</keyword>
<feature type="compositionally biased region" description="Basic and acidic residues" evidence="1">
    <location>
        <begin position="37"/>
        <end position="57"/>
    </location>
</feature>
<dbReference type="AlphaFoldDB" id="L8XB90"/>
<evidence type="ECO:0000256" key="1">
    <source>
        <dbReference type="SAM" id="MobiDB-lite"/>
    </source>
</evidence>
<evidence type="ECO:0000313" key="2">
    <source>
        <dbReference type="EMBL" id="ELU45959.1"/>
    </source>
</evidence>
<dbReference type="EMBL" id="AFRT01000008">
    <property type="protein sequence ID" value="ELU45959.1"/>
    <property type="molecule type" value="Genomic_DNA"/>
</dbReference>
<name>L8XB90_THACA</name>
<organism evidence="2 3">
    <name type="scientific">Thanatephorus cucumeris (strain AG1-IA)</name>
    <name type="common">Rice sheath blight fungus</name>
    <name type="synonym">Rhizoctonia solani</name>
    <dbReference type="NCBI Taxonomy" id="983506"/>
    <lineage>
        <taxon>Eukaryota</taxon>
        <taxon>Fungi</taxon>
        <taxon>Dikarya</taxon>
        <taxon>Basidiomycota</taxon>
        <taxon>Agaricomycotina</taxon>
        <taxon>Agaricomycetes</taxon>
        <taxon>Cantharellales</taxon>
        <taxon>Ceratobasidiaceae</taxon>
        <taxon>Rhizoctonia</taxon>
        <taxon>Rhizoctonia solani AG-1</taxon>
    </lineage>
</organism>
<protein>
    <submittedName>
        <fullName evidence="2">Uncharacterized protein</fullName>
    </submittedName>
</protein>